<reference evidence="2" key="1">
    <citation type="submission" date="2021-01" db="EMBL/GenBank/DDBJ databases">
        <authorList>
            <consortium name="Genoscope - CEA"/>
            <person name="William W."/>
        </authorList>
    </citation>
    <scope>NUCLEOTIDE SEQUENCE</scope>
</reference>
<dbReference type="Proteomes" id="UP001295469">
    <property type="component" value="Chromosome C06"/>
</dbReference>
<organism evidence="2">
    <name type="scientific">Brassica napus</name>
    <name type="common">Rape</name>
    <dbReference type="NCBI Taxonomy" id="3708"/>
    <lineage>
        <taxon>Eukaryota</taxon>
        <taxon>Viridiplantae</taxon>
        <taxon>Streptophyta</taxon>
        <taxon>Embryophyta</taxon>
        <taxon>Tracheophyta</taxon>
        <taxon>Spermatophyta</taxon>
        <taxon>Magnoliopsida</taxon>
        <taxon>eudicotyledons</taxon>
        <taxon>Gunneridae</taxon>
        <taxon>Pentapetalae</taxon>
        <taxon>rosids</taxon>
        <taxon>malvids</taxon>
        <taxon>Brassicales</taxon>
        <taxon>Brassicaceae</taxon>
        <taxon>Brassiceae</taxon>
        <taxon>Brassica</taxon>
    </lineage>
</organism>
<accession>A0A816Q943</accession>
<feature type="region of interest" description="Disordered" evidence="1">
    <location>
        <begin position="1"/>
        <end position="25"/>
    </location>
</feature>
<dbReference type="EMBL" id="HG994370">
    <property type="protein sequence ID" value="CAF2057653.1"/>
    <property type="molecule type" value="Genomic_DNA"/>
</dbReference>
<name>A0A816Q943_BRANA</name>
<protein>
    <submittedName>
        <fullName evidence="2">(rape) hypothetical protein</fullName>
    </submittedName>
</protein>
<sequence>MELRRDGGEWSIRGSSAKDGGESFDMGSKSEFGNWGAGFISSLSPLPRFGEAFLWFWCWSWGQRGLLE</sequence>
<proteinExistence type="predicted"/>
<evidence type="ECO:0000256" key="1">
    <source>
        <dbReference type="SAM" id="MobiDB-lite"/>
    </source>
</evidence>
<evidence type="ECO:0000313" key="2">
    <source>
        <dbReference type="EMBL" id="CAF2057653.1"/>
    </source>
</evidence>
<dbReference type="AlphaFoldDB" id="A0A816Q943"/>
<gene>
    <name evidence="2" type="ORF">DARMORV10_C06P17850.1</name>
</gene>